<sequence precursor="true">MATVITRIATAAVATAVAFAGFTPAANADLLGILGGGISISAGEASDYAPSQARVVSATNTTPVLDSDDNSPLAADLRAETAPRSRVDLLQADLQGDSEVWGNDLYRSRALEIARLVNRQRARSGQNPLRLDTNNSIAAQAWANHMAEMHWFAHDPGTRKAEIIAQRFDIDAPDTAAQLIRQWEESPAHAEILHTAKFKSMGVGIAHDPKTGEVYGVVRFSIYS</sequence>
<dbReference type="RefSeq" id="WP_123929031.1">
    <property type="nucleotide sequence ID" value="NZ_CP033896.1"/>
</dbReference>
<dbReference type="Gene3D" id="3.40.33.10">
    <property type="entry name" value="CAP"/>
    <property type="match status" value="1"/>
</dbReference>
<keyword evidence="1" id="KW-0732">Signal</keyword>
<dbReference type="KEGG" id="ccho:CCHOA_08510"/>
<keyword evidence="4" id="KW-1185">Reference proteome</keyword>
<dbReference type="InterPro" id="IPR035940">
    <property type="entry name" value="CAP_sf"/>
</dbReference>
<gene>
    <name evidence="3" type="ORF">CCHOA_08510</name>
</gene>
<dbReference type="Pfam" id="PF00188">
    <property type="entry name" value="CAP"/>
    <property type="match status" value="1"/>
</dbReference>
<dbReference type="EMBL" id="CP033896">
    <property type="protein sequence ID" value="AZA14091.1"/>
    <property type="molecule type" value="Genomic_DNA"/>
</dbReference>
<dbReference type="AlphaFoldDB" id="A0A3G6J7J8"/>
<dbReference type="Proteomes" id="UP000269019">
    <property type="component" value="Chromosome"/>
</dbReference>
<evidence type="ECO:0000313" key="3">
    <source>
        <dbReference type="EMBL" id="AZA14091.1"/>
    </source>
</evidence>
<protein>
    <submittedName>
        <fullName evidence="3">Cysteine-rich secretory protein family protein</fullName>
    </submittedName>
</protein>
<accession>A0A3G6J7J8</accession>
<name>A0A3G6J7J8_9CORY</name>
<feature type="chain" id="PRO_5017990588" evidence="1">
    <location>
        <begin position="29"/>
        <end position="224"/>
    </location>
</feature>
<feature type="signal peptide" evidence="1">
    <location>
        <begin position="1"/>
        <end position="28"/>
    </location>
</feature>
<dbReference type="OrthoDB" id="8611574at2"/>
<evidence type="ECO:0000313" key="4">
    <source>
        <dbReference type="Proteomes" id="UP000269019"/>
    </source>
</evidence>
<dbReference type="InterPro" id="IPR014044">
    <property type="entry name" value="CAP_dom"/>
</dbReference>
<proteinExistence type="predicted"/>
<reference evidence="3 4" key="1">
    <citation type="submission" date="2018-11" db="EMBL/GenBank/DDBJ databases">
        <authorList>
            <person name="Kleinhagauer T."/>
            <person name="Glaeser S.P."/>
            <person name="Spergser J."/>
            <person name="Ruckert C."/>
            <person name="Kaempfer P."/>
            <person name="Busse H.-J."/>
        </authorList>
    </citation>
    <scope>NUCLEOTIDE SEQUENCE [LARGE SCALE GENOMIC DNA]</scope>
    <source>
        <strain evidence="3 4">200CH</strain>
    </source>
</reference>
<feature type="domain" description="SCP" evidence="2">
    <location>
        <begin position="115"/>
        <end position="218"/>
    </location>
</feature>
<evidence type="ECO:0000256" key="1">
    <source>
        <dbReference type="SAM" id="SignalP"/>
    </source>
</evidence>
<dbReference type="SUPFAM" id="SSF55797">
    <property type="entry name" value="PR-1-like"/>
    <property type="match status" value="1"/>
</dbReference>
<organism evidence="3 4">
    <name type="scientific">Corynebacterium choanae</name>
    <dbReference type="NCBI Taxonomy" id="1862358"/>
    <lineage>
        <taxon>Bacteria</taxon>
        <taxon>Bacillati</taxon>
        <taxon>Actinomycetota</taxon>
        <taxon>Actinomycetes</taxon>
        <taxon>Mycobacteriales</taxon>
        <taxon>Corynebacteriaceae</taxon>
        <taxon>Corynebacterium</taxon>
    </lineage>
</organism>
<evidence type="ECO:0000259" key="2">
    <source>
        <dbReference type="Pfam" id="PF00188"/>
    </source>
</evidence>